<dbReference type="Proteomes" id="UP000241769">
    <property type="component" value="Unassembled WGS sequence"/>
</dbReference>
<name>A0A2P6NKA1_9EUKA</name>
<dbReference type="InParanoid" id="A0A2P6NKA1"/>
<accession>A0A2P6NKA1</accession>
<evidence type="ECO:0000313" key="3">
    <source>
        <dbReference type="Proteomes" id="UP000241769"/>
    </source>
</evidence>
<sequence>MKTKSRLTSESDSVHKPGTTAVVPARRCNWDGGIPIAAGGADDSVFPVGSQMVH</sequence>
<proteinExistence type="predicted"/>
<dbReference type="EMBL" id="MDYQ01000064">
    <property type="protein sequence ID" value="PRP84376.1"/>
    <property type="molecule type" value="Genomic_DNA"/>
</dbReference>
<organism evidence="2 3">
    <name type="scientific">Planoprotostelium fungivorum</name>
    <dbReference type="NCBI Taxonomy" id="1890364"/>
    <lineage>
        <taxon>Eukaryota</taxon>
        <taxon>Amoebozoa</taxon>
        <taxon>Evosea</taxon>
        <taxon>Variosea</taxon>
        <taxon>Cavosteliida</taxon>
        <taxon>Cavosteliaceae</taxon>
        <taxon>Planoprotostelium</taxon>
    </lineage>
</organism>
<comment type="caution">
    <text evidence="2">The sequence shown here is derived from an EMBL/GenBank/DDBJ whole genome shotgun (WGS) entry which is preliminary data.</text>
</comment>
<evidence type="ECO:0000256" key="1">
    <source>
        <dbReference type="SAM" id="MobiDB-lite"/>
    </source>
</evidence>
<feature type="region of interest" description="Disordered" evidence="1">
    <location>
        <begin position="1"/>
        <end position="21"/>
    </location>
</feature>
<evidence type="ECO:0000313" key="2">
    <source>
        <dbReference type="EMBL" id="PRP84376.1"/>
    </source>
</evidence>
<keyword evidence="3" id="KW-1185">Reference proteome</keyword>
<dbReference type="AlphaFoldDB" id="A0A2P6NKA1"/>
<protein>
    <submittedName>
        <fullName evidence="2">Uncharacterized protein</fullName>
    </submittedName>
</protein>
<reference evidence="2 3" key="1">
    <citation type="journal article" date="2018" name="Genome Biol. Evol.">
        <title>Multiple Roots of Fruiting Body Formation in Amoebozoa.</title>
        <authorList>
            <person name="Hillmann F."/>
            <person name="Forbes G."/>
            <person name="Novohradska S."/>
            <person name="Ferling I."/>
            <person name="Riege K."/>
            <person name="Groth M."/>
            <person name="Westermann M."/>
            <person name="Marz M."/>
            <person name="Spaller T."/>
            <person name="Winckler T."/>
            <person name="Schaap P."/>
            <person name="Glockner G."/>
        </authorList>
    </citation>
    <scope>NUCLEOTIDE SEQUENCE [LARGE SCALE GENOMIC DNA]</scope>
    <source>
        <strain evidence="2 3">Jena</strain>
    </source>
</reference>
<gene>
    <name evidence="2" type="ORF">PROFUN_08241</name>
</gene>